<proteinExistence type="predicted"/>
<protein>
    <submittedName>
        <fullName evidence="1">Uncharacterized protein</fullName>
    </submittedName>
</protein>
<evidence type="ECO:0000313" key="2">
    <source>
        <dbReference type="Proteomes" id="UP000657177"/>
    </source>
</evidence>
<organism evidence="1 2">
    <name type="scientific">Capillibacterium thermochitinicola</name>
    <dbReference type="NCBI Taxonomy" id="2699427"/>
    <lineage>
        <taxon>Bacteria</taxon>
        <taxon>Bacillati</taxon>
        <taxon>Bacillota</taxon>
        <taxon>Capillibacterium</taxon>
    </lineage>
</organism>
<keyword evidence="2" id="KW-1185">Reference proteome</keyword>
<accession>A0A8J6I044</accession>
<dbReference type="AlphaFoldDB" id="A0A8J6I044"/>
<evidence type="ECO:0000313" key="1">
    <source>
        <dbReference type="EMBL" id="MBA2133270.1"/>
    </source>
</evidence>
<reference evidence="1" key="1">
    <citation type="submission" date="2020-06" db="EMBL/GenBank/DDBJ databases">
        <title>Novel chitinolytic bacterium.</title>
        <authorList>
            <person name="Ungkulpasvich U."/>
            <person name="Kosugi A."/>
            <person name="Uke A."/>
        </authorList>
    </citation>
    <scope>NUCLEOTIDE SEQUENCE</scope>
    <source>
        <strain evidence="1">UUS1-1</strain>
    </source>
</reference>
<comment type="caution">
    <text evidence="1">The sequence shown here is derived from an EMBL/GenBank/DDBJ whole genome shotgun (WGS) entry which is preliminary data.</text>
</comment>
<dbReference type="EMBL" id="JAAKDE010000013">
    <property type="protein sequence ID" value="MBA2133270.1"/>
    <property type="molecule type" value="Genomic_DNA"/>
</dbReference>
<name>A0A8J6I044_9FIRM</name>
<gene>
    <name evidence="1" type="ORF">G5B42_06910</name>
</gene>
<dbReference type="Proteomes" id="UP000657177">
    <property type="component" value="Unassembled WGS sequence"/>
</dbReference>
<dbReference type="RefSeq" id="WP_181339722.1">
    <property type="nucleotide sequence ID" value="NZ_JAAKDE010000013.1"/>
</dbReference>
<sequence length="159" mass="18213">MDAEFLHNVSFAHLFSGGAGTGMRWPYRVPHILSTGMLEALQRVSKFIAAVDWQGFVPDHISGDLGTEEGILACAIGDGRRMMAWLVRKAEARKGEEREKLTIEGLEPGEYEVKYWDPWRSCWLQEERLTWTEGVTIQTPAFEKDLIIVMTLRTEEEQR</sequence>